<evidence type="ECO:0000256" key="3">
    <source>
        <dbReference type="ARBA" id="ARBA00022692"/>
    </source>
</evidence>
<sequence length="515" mass="56704">MEEKSHVVTEVAGPTSQCDVTVESRSNEQQFERYISLAGFYNFGMCLQCGWEATSIGLILPLLNGGPAALVWGVLISGAGHLFTVFSLAEMASMDPTVGAQYRWSARFARSNPEFWGFVQGWVTTFAWLVQPAAWTSYLAYQTQALISFHNPEFIASGWHTTLIMWAYISAAVVCNLYLRRILNVFETIGGICHVLFWVTCIIVLTTLANRSSPTFVFTKVTTGLTGWNNPGLCFQIGLMNQLLGLAGYDSMLHMVDETKKPRERVPPSMIVAVASNVVMTFSYVLVLMFCIGDEEAVMAAPSPLLEIYYQATKSKAASTICLFMHMLVLTTGSFNTIASTSRLVWAFARDRGLPNSAFFTPVHPTLQIPLRSLGLTIVIAVILSLVNLGSSVALSQLISIGTIGLIGSYFFPVFLILKRKIAGQHPNYGPFRLGRWGIPVNLCSLCFTAYVTFWAAFPSTSPITSDNMNYGGPVFIGLLTLCIGDWFRSGKKRFVVPTGKYAIEMAGQEEVEMK</sequence>
<feature type="transmembrane region" description="Helical" evidence="6">
    <location>
        <begin position="158"/>
        <end position="179"/>
    </location>
</feature>
<evidence type="ECO:0000256" key="4">
    <source>
        <dbReference type="ARBA" id="ARBA00022989"/>
    </source>
</evidence>
<keyword evidence="8" id="KW-1185">Reference proteome</keyword>
<gene>
    <name evidence="7" type="ORF">M011DRAFT_494231</name>
</gene>
<evidence type="ECO:0000313" key="7">
    <source>
        <dbReference type="EMBL" id="KAF2747896.1"/>
    </source>
</evidence>
<reference evidence="7" key="1">
    <citation type="journal article" date="2020" name="Stud. Mycol.">
        <title>101 Dothideomycetes genomes: a test case for predicting lifestyles and emergence of pathogens.</title>
        <authorList>
            <person name="Haridas S."/>
            <person name="Albert R."/>
            <person name="Binder M."/>
            <person name="Bloem J."/>
            <person name="Labutti K."/>
            <person name="Salamov A."/>
            <person name="Andreopoulos B."/>
            <person name="Baker S."/>
            <person name="Barry K."/>
            <person name="Bills G."/>
            <person name="Bluhm B."/>
            <person name="Cannon C."/>
            <person name="Castanera R."/>
            <person name="Culley D."/>
            <person name="Daum C."/>
            <person name="Ezra D."/>
            <person name="Gonzalez J."/>
            <person name="Henrissat B."/>
            <person name="Kuo A."/>
            <person name="Liang C."/>
            <person name="Lipzen A."/>
            <person name="Lutzoni F."/>
            <person name="Magnuson J."/>
            <person name="Mondo S."/>
            <person name="Nolan M."/>
            <person name="Ohm R."/>
            <person name="Pangilinan J."/>
            <person name="Park H.-J."/>
            <person name="Ramirez L."/>
            <person name="Alfaro M."/>
            <person name="Sun H."/>
            <person name="Tritt A."/>
            <person name="Yoshinaga Y."/>
            <person name="Zwiers L.-H."/>
            <person name="Turgeon B."/>
            <person name="Goodwin S."/>
            <person name="Spatafora J."/>
            <person name="Crous P."/>
            <person name="Grigoriev I."/>
        </authorList>
    </citation>
    <scope>NUCLEOTIDE SEQUENCE</scope>
    <source>
        <strain evidence="7">CBS 119925</strain>
    </source>
</reference>
<dbReference type="OrthoDB" id="3257095at2759"/>
<feature type="transmembrane region" description="Helical" evidence="6">
    <location>
        <begin position="369"/>
        <end position="389"/>
    </location>
</feature>
<evidence type="ECO:0000256" key="6">
    <source>
        <dbReference type="SAM" id="Phobius"/>
    </source>
</evidence>
<evidence type="ECO:0000256" key="2">
    <source>
        <dbReference type="ARBA" id="ARBA00022448"/>
    </source>
</evidence>
<feature type="transmembrane region" description="Helical" evidence="6">
    <location>
        <begin position="323"/>
        <end position="348"/>
    </location>
</feature>
<feature type="transmembrane region" description="Helical" evidence="6">
    <location>
        <begin position="230"/>
        <end position="249"/>
    </location>
</feature>
<evidence type="ECO:0000256" key="5">
    <source>
        <dbReference type="ARBA" id="ARBA00023136"/>
    </source>
</evidence>
<dbReference type="GO" id="GO:0022857">
    <property type="term" value="F:transmembrane transporter activity"/>
    <property type="evidence" value="ECO:0007669"/>
    <property type="project" value="InterPro"/>
</dbReference>
<dbReference type="PIRSF" id="PIRSF006060">
    <property type="entry name" value="AA_transporter"/>
    <property type="match status" value="1"/>
</dbReference>
<protein>
    <submittedName>
        <fullName evidence="7">Amino acid transporter</fullName>
    </submittedName>
</protein>
<organism evidence="7 8">
    <name type="scientific">Sporormia fimetaria CBS 119925</name>
    <dbReference type="NCBI Taxonomy" id="1340428"/>
    <lineage>
        <taxon>Eukaryota</taxon>
        <taxon>Fungi</taxon>
        <taxon>Dikarya</taxon>
        <taxon>Ascomycota</taxon>
        <taxon>Pezizomycotina</taxon>
        <taxon>Dothideomycetes</taxon>
        <taxon>Pleosporomycetidae</taxon>
        <taxon>Pleosporales</taxon>
        <taxon>Sporormiaceae</taxon>
        <taxon>Sporormia</taxon>
    </lineage>
</organism>
<keyword evidence="4 6" id="KW-1133">Transmembrane helix</keyword>
<feature type="transmembrane region" description="Helical" evidence="6">
    <location>
        <begin position="40"/>
        <end position="63"/>
    </location>
</feature>
<keyword evidence="5 6" id="KW-0472">Membrane</keyword>
<accession>A0A6A6VDE0</accession>
<feature type="transmembrane region" description="Helical" evidence="6">
    <location>
        <begin position="270"/>
        <end position="290"/>
    </location>
</feature>
<dbReference type="Pfam" id="PF13520">
    <property type="entry name" value="AA_permease_2"/>
    <property type="match status" value="1"/>
</dbReference>
<feature type="transmembrane region" description="Helical" evidence="6">
    <location>
        <begin position="191"/>
        <end position="210"/>
    </location>
</feature>
<dbReference type="AlphaFoldDB" id="A0A6A6VDE0"/>
<dbReference type="EMBL" id="MU006571">
    <property type="protein sequence ID" value="KAF2747896.1"/>
    <property type="molecule type" value="Genomic_DNA"/>
</dbReference>
<evidence type="ECO:0000313" key="8">
    <source>
        <dbReference type="Proteomes" id="UP000799440"/>
    </source>
</evidence>
<dbReference type="Gene3D" id="1.20.1740.10">
    <property type="entry name" value="Amino acid/polyamine transporter I"/>
    <property type="match status" value="1"/>
</dbReference>
<keyword evidence="3 6" id="KW-0812">Transmembrane</keyword>
<feature type="transmembrane region" description="Helical" evidence="6">
    <location>
        <begin position="395"/>
        <end position="418"/>
    </location>
</feature>
<dbReference type="GO" id="GO:0006865">
    <property type="term" value="P:amino acid transport"/>
    <property type="evidence" value="ECO:0007669"/>
    <property type="project" value="InterPro"/>
</dbReference>
<dbReference type="PANTHER" id="PTHR45649">
    <property type="entry name" value="AMINO-ACID PERMEASE BAT1"/>
    <property type="match status" value="1"/>
</dbReference>
<dbReference type="PANTHER" id="PTHR45649:SF5">
    <property type="entry name" value="GABA TRANSPORTER (EUROFUNG)-RELATED"/>
    <property type="match status" value="1"/>
</dbReference>
<feature type="transmembrane region" description="Helical" evidence="6">
    <location>
        <begin position="439"/>
        <end position="458"/>
    </location>
</feature>
<keyword evidence="2" id="KW-0813">Transport</keyword>
<comment type="subcellular location">
    <subcellularLocation>
        <location evidence="1">Membrane</location>
        <topology evidence="1">Multi-pass membrane protein</topology>
    </subcellularLocation>
</comment>
<feature type="transmembrane region" description="Helical" evidence="6">
    <location>
        <begin position="470"/>
        <end position="488"/>
    </location>
</feature>
<feature type="transmembrane region" description="Helical" evidence="6">
    <location>
        <begin position="115"/>
        <end position="138"/>
    </location>
</feature>
<feature type="transmembrane region" description="Helical" evidence="6">
    <location>
        <begin position="69"/>
        <end position="94"/>
    </location>
</feature>
<dbReference type="PROSITE" id="PS00218">
    <property type="entry name" value="AMINO_ACID_PERMEASE_1"/>
    <property type="match status" value="1"/>
</dbReference>
<dbReference type="Proteomes" id="UP000799440">
    <property type="component" value="Unassembled WGS sequence"/>
</dbReference>
<dbReference type="InterPro" id="IPR002293">
    <property type="entry name" value="AA/rel_permease1"/>
</dbReference>
<name>A0A6A6VDE0_9PLEO</name>
<proteinExistence type="predicted"/>
<evidence type="ECO:0000256" key="1">
    <source>
        <dbReference type="ARBA" id="ARBA00004141"/>
    </source>
</evidence>
<dbReference type="GO" id="GO:0016020">
    <property type="term" value="C:membrane"/>
    <property type="evidence" value="ECO:0007669"/>
    <property type="project" value="UniProtKB-SubCell"/>
</dbReference>
<dbReference type="InterPro" id="IPR004840">
    <property type="entry name" value="Amino_acid_permease_CS"/>
</dbReference>